<proteinExistence type="predicted"/>
<keyword evidence="2" id="KW-1185">Reference proteome</keyword>
<name>A0A6I5ZQ40_9FIRM</name>
<dbReference type="OrthoDB" id="25751at2"/>
<gene>
    <name evidence="1" type="ORF">MGLY_10590</name>
</gene>
<organism evidence="1 2">
    <name type="scientific">Neomoorella glycerini</name>
    <dbReference type="NCBI Taxonomy" id="55779"/>
    <lineage>
        <taxon>Bacteria</taxon>
        <taxon>Bacillati</taxon>
        <taxon>Bacillota</taxon>
        <taxon>Clostridia</taxon>
        <taxon>Neomoorellales</taxon>
        <taxon>Neomoorellaceae</taxon>
        <taxon>Neomoorella</taxon>
    </lineage>
</organism>
<accession>A0A6I5ZQ40</accession>
<dbReference type="RefSeq" id="WP_156272374.1">
    <property type="nucleotide sequence ID" value="NZ_CP046244.1"/>
</dbReference>
<sequence>MGFGEELWKLTPPFLKRAARKEDSDTWVWLSTLSAVFDRAREKVFLVRRQALVPTASGPALDWHGRDWKMPRFPGETDEAYRERLKNAPEFYLRSGTKRGLRAVLEALGYPDAEIYPLYKEKYKFRFLDESWGLGDGLTLEPVVPDARLDYLGKWSQLAIKLNIGDQPFTSDQHDILMKHLDMVRPPEGRIYAVMFSVVAETKILYHVLGKLTATLEAMTSTEETVLDRKRVLDGSWQLGSRQRSLIHATIETETKPLQEKPVYHTLAEGMWYLDGGGPRYQLDGRWTLSAPITLGDTIIRLDGQHTLVEGLKLDASWVLDQYAELRHKCSITEWKDGQLTERRWLQ</sequence>
<dbReference type="InterPro" id="IPR006521">
    <property type="entry name" value="Tail_protein_I"/>
</dbReference>
<evidence type="ECO:0000313" key="1">
    <source>
        <dbReference type="EMBL" id="QGP91717.1"/>
    </source>
</evidence>
<dbReference type="Proteomes" id="UP000425916">
    <property type="component" value="Chromosome"/>
</dbReference>
<dbReference type="AlphaFoldDB" id="A0A6I5ZQ40"/>
<dbReference type="EMBL" id="CP046244">
    <property type="protein sequence ID" value="QGP91717.1"/>
    <property type="molecule type" value="Genomic_DNA"/>
</dbReference>
<evidence type="ECO:0000313" key="2">
    <source>
        <dbReference type="Proteomes" id="UP000425916"/>
    </source>
</evidence>
<dbReference type="Pfam" id="PF09684">
    <property type="entry name" value="Tail_P2_I"/>
    <property type="match status" value="1"/>
</dbReference>
<reference evidence="1 2" key="1">
    <citation type="submission" date="2019-11" db="EMBL/GenBank/DDBJ databases">
        <title>Genome sequence of Moorella glycerini DSM11254.</title>
        <authorList>
            <person name="Poehlein A."/>
            <person name="Boeer T."/>
            <person name="Daniel R."/>
        </authorList>
    </citation>
    <scope>NUCLEOTIDE SEQUENCE [LARGE SCALE GENOMIC DNA]</scope>
    <source>
        <strain evidence="1 2">DSM 11254</strain>
    </source>
</reference>
<protein>
    <submittedName>
        <fullName evidence="1">Uncharacterized protein</fullName>
    </submittedName>
</protein>